<accession>A0A6C0M3T3</accession>
<protein>
    <submittedName>
        <fullName evidence="1">Uncharacterized protein</fullName>
    </submittedName>
</protein>
<dbReference type="EMBL" id="MN740632">
    <property type="protein sequence ID" value="QHU36122.1"/>
    <property type="molecule type" value="Genomic_DNA"/>
</dbReference>
<sequence>MRQIRMLKKMFKKLKNPFLNVQNILKVHRMYFLTLVPFFKFFLGQKITPRGAFF</sequence>
<dbReference type="AlphaFoldDB" id="A0A6C0M3T3"/>
<proteinExistence type="predicted"/>
<evidence type="ECO:0000313" key="1">
    <source>
        <dbReference type="EMBL" id="QHU36122.1"/>
    </source>
</evidence>
<reference evidence="1" key="1">
    <citation type="journal article" date="2020" name="Nature">
        <title>Giant virus diversity and host interactions through global metagenomics.</title>
        <authorList>
            <person name="Schulz F."/>
            <person name="Roux S."/>
            <person name="Paez-Espino D."/>
            <person name="Jungbluth S."/>
            <person name="Walsh D.A."/>
            <person name="Denef V.J."/>
            <person name="McMahon K.D."/>
            <person name="Konstantinidis K.T."/>
            <person name="Eloe-Fadrosh E.A."/>
            <person name="Kyrpides N.C."/>
            <person name="Woyke T."/>
        </authorList>
    </citation>
    <scope>NUCLEOTIDE SEQUENCE</scope>
    <source>
        <strain evidence="1">GVMAG-S-1035124-57</strain>
    </source>
</reference>
<name>A0A6C0M3T3_9ZZZZ</name>
<organism evidence="1">
    <name type="scientific">viral metagenome</name>
    <dbReference type="NCBI Taxonomy" id="1070528"/>
    <lineage>
        <taxon>unclassified sequences</taxon>
        <taxon>metagenomes</taxon>
        <taxon>organismal metagenomes</taxon>
    </lineage>
</organism>